<dbReference type="EMBL" id="JACRTJ010000021">
    <property type="protein sequence ID" value="MBC8599518.1"/>
    <property type="molecule type" value="Genomic_DNA"/>
</dbReference>
<dbReference type="RefSeq" id="WP_262427732.1">
    <property type="nucleotide sequence ID" value="NZ_JACRTJ010000021.1"/>
</dbReference>
<dbReference type="Pfam" id="PF03432">
    <property type="entry name" value="Relaxase"/>
    <property type="match status" value="1"/>
</dbReference>
<dbReference type="Proteomes" id="UP000647491">
    <property type="component" value="Unassembled WGS sequence"/>
</dbReference>
<feature type="domain" description="MobA/VirD2-like nuclease" evidence="1">
    <location>
        <begin position="62"/>
        <end position="152"/>
    </location>
</feature>
<dbReference type="InterPro" id="IPR005094">
    <property type="entry name" value="Endonuclease_MobA/VirD2"/>
</dbReference>
<sequence>MPKIVCVNKNSKGYNTPEDLQKIIHYAYNPLKTTEDTIRPGHAIGDYTGCYPFMGPEYLTHDEAAVSSYMILNNAIYGKSHGNLIRHWVISFHKSDYVMPCDAANLGNFLIHVLGQNYISAFGVHMDTYYIHIHLIINCINWHDGKRYDVPYEGKWINSMVEGWYQTHMDNLIKDVEARKRYEAYLYGEY</sequence>
<evidence type="ECO:0000313" key="3">
    <source>
        <dbReference type="Proteomes" id="UP000647491"/>
    </source>
</evidence>
<organism evidence="2 3">
    <name type="scientific">Enterocloster hominis</name>
    <name type="common">ex Liu et al. 2021</name>
    <dbReference type="NCBI Taxonomy" id="2763663"/>
    <lineage>
        <taxon>Bacteria</taxon>
        <taxon>Bacillati</taxon>
        <taxon>Bacillota</taxon>
        <taxon>Clostridia</taxon>
        <taxon>Lachnospirales</taxon>
        <taxon>Lachnospiraceae</taxon>
        <taxon>Enterocloster</taxon>
    </lineage>
</organism>
<proteinExistence type="predicted"/>
<gene>
    <name evidence="2" type="ORF">H8708_09830</name>
</gene>
<keyword evidence="3" id="KW-1185">Reference proteome</keyword>
<name>A0ABR7NU46_9FIRM</name>
<accession>A0ABR7NU46</accession>
<comment type="caution">
    <text evidence="2">The sequence shown here is derived from an EMBL/GenBank/DDBJ whole genome shotgun (WGS) entry which is preliminary data.</text>
</comment>
<reference evidence="2 3" key="1">
    <citation type="submission" date="2020-08" db="EMBL/GenBank/DDBJ databases">
        <title>Genome public.</title>
        <authorList>
            <person name="Liu C."/>
            <person name="Sun Q."/>
        </authorList>
    </citation>
    <scope>NUCLEOTIDE SEQUENCE [LARGE SCALE GENOMIC DNA]</scope>
    <source>
        <strain evidence="2 3">BX10</strain>
    </source>
</reference>
<evidence type="ECO:0000313" key="2">
    <source>
        <dbReference type="EMBL" id="MBC8599518.1"/>
    </source>
</evidence>
<evidence type="ECO:0000259" key="1">
    <source>
        <dbReference type="Pfam" id="PF03432"/>
    </source>
</evidence>
<protein>
    <submittedName>
        <fullName evidence="2">Relaxase/mobilization nuclease domain-containing protein</fullName>
    </submittedName>
</protein>